<proteinExistence type="predicted"/>
<dbReference type="HOGENOM" id="CLU_2417617_0_0_1"/>
<name>A0A061G5L0_THECC</name>
<organism evidence="1 2">
    <name type="scientific">Theobroma cacao</name>
    <name type="common">Cacao</name>
    <name type="synonym">Cocoa</name>
    <dbReference type="NCBI Taxonomy" id="3641"/>
    <lineage>
        <taxon>Eukaryota</taxon>
        <taxon>Viridiplantae</taxon>
        <taxon>Streptophyta</taxon>
        <taxon>Embryophyta</taxon>
        <taxon>Tracheophyta</taxon>
        <taxon>Spermatophyta</taxon>
        <taxon>Magnoliopsida</taxon>
        <taxon>eudicotyledons</taxon>
        <taxon>Gunneridae</taxon>
        <taxon>Pentapetalae</taxon>
        <taxon>rosids</taxon>
        <taxon>malvids</taxon>
        <taxon>Malvales</taxon>
        <taxon>Malvaceae</taxon>
        <taxon>Byttnerioideae</taxon>
        <taxon>Theobroma</taxon>
    </lineage>
</organism>
<gene>
    <name evidence="1" type="ORF">TCM_014534</name>
</gene>
<reference evidence="1 2" key="1">
    <citation type="journal article" date="2013" name="Genome Biol.">
        <title>The genome sequence of the most widely cultivated cacao type and its use to identify candidate genes regulating pod color.</title>
        <authorList>
            <person name="Motamayor J.C."/>
            <person name="Mockaitis K."/>
            <person name="Schmutz J."/>
            <person name="Haiminen N."/>
            <person name="Iii D.L."/>
            <person name="Cornejo O."/>
            <person name="Findley S.D."/>
            <person name="Zheng P."/>
            <person name="Utro F."/>
            <person name="Royaert S."/>
            <person name="Saski C."/>
            <person name="Jenkins J."/>
            <person name="Podicheti R."/>
            <person name="Zhao M."/>
            <person name="Scheffler B.E."/>
            <person name="Stack J.C."/>
            <person name="Feltus F.A."/>
            <person name="Mustiga G.M."/>
            <person name="Amores F."/>
            <person name="Phillips W."/>
            <person name="Marelli J.P."/>
            <person name="May G.D."/>
            <person name="Shapiro H."/>
            <person name="Ma J."/>
            <person name="Bustamante C.D."/>
            <person name="Schnell R.J."/>
            <person name="Main D."/>
            <person name="Gilbert D."/>
            <person name="Parida L."/>
            <person name="Kuhn D.N."/>
        </authorList>
    </citation>
    <scope>NUCLEOTIDE SEQUENCE [LARGE SCALE GENOMIC DNA]</scope>
    <source>
        <strain evidence="2">cv. Matina 1-6</strain>
    </source>
</reference>
<dbReference type="InParanoid" id="A0A061G5L0"/>
<dbReference type="AlphaFoldDB" id="A0A061G5L0"/>
<accession>A0A061G5L0</accession>
<dbReference type="EMBL" id="CM001881">
    <property type="protein sequence ID" value="EOY22324.1"/>
    <property type="molecule type" value="Genomic_DNA"/>
</dbReference>
<evidence type="ECO:0000313" key="1">
    <source>
        <dbReference type="EMBL" id="EOY22324.1"/>
    </source>
</evidence>
<keyword evidence="2" id="KW-1185">Reference proteome</keyword>
<dbReference type="Proteomes" id="UP000026915">
    <property type="component" value="Chromosome 3"/>
</dbReference>
<evidence type="ECO:0000313" key="2">
    <source>
        <dbReference type="Proteomes" id="UP000026915"/>
    </source>
</evidence>
<dbReference type="Gramene" id="EOY22324">
    <property type="protein sequence ID" value="EOY22324"/>
    <property type="gene ID" value="TCM_014534"/>
</dbReference>
<sequence length="92" mass="10495">MQQRQLQQGVDDGYCGPQLVIPSIRQSCNAVRFRSLNVSAKICWGVPCLYFVFKTSLEIATCLHLFRRKRLLILSCGQNLIQENISIILLQV</sequence>
<protein>
    <submittedName>
        <fullName evidence="1">Uncharacterized protein</fullName>
    </submittedName>
</protein>